<dbReference type="PANTHER" id="PTHR42908:SF8">
    <property type="entry name" value="TR-TYPE G DOMAIN-CONTAINING PROTEIN"/>
    <property type="match status" value="1"/>
</dbReference>
<feature type="domain" description="Tr-type G" evidence="1">
    <location>
        <begin position="88"/>
        <end position="283"/>
    </location>
</feature>
<dbReference type="InterPro" id="IPR004161">
    <property type="entry name" value="EFTu-like_2"/>
</dbReference>
<dbReference type="eggNOG" id="KOG0462">
    <property type="taxonomic scope" value="Eukaryota"/>
</dbReference>
<dbReference type="InterPro" id="IPR031157">
    <property type="entry name" value="G_TR_CS"/>
</dbReference>
<dbReference type="InterPro" id="IPR009000">
    <property type="entry name" value="Transl_B-barrel_sf"/>
</dbReference>
<dbReference type="FunFam" id="3.30.70.870:FF:000003">
    <property type="entry name" value="GTP-binding protein TypA"/>
    <property type="match status" value="1"/>
</dbReference>
<protein>
    <recommendedName>
        <fullName evidence="1">Tr-type G domain-containing protein</fullName>
    </recommendedName>
</protein>
<dbReference type="OrthoDB" id="364892at2759"/>
<dbReference type="FunFam" id="2.40.50.250:FF:000001">
    <property type="entry name" value="GTP-binding protein TypA"/>
    <property type="match status" value="1"/>
</dbReference>
<dbReference type="SUPFAM" id="SSF54980">
    <property type="entry name" value="EF-G C-terminal domain-like"/>
    <property type="match status" value="2"/>
</dbReference>
<dbReference type="InterPro" id="IPR000795">
    <property type="entry name" value="T_Tr_GTP-bd_dom"/>
</dbReference>
<dbReference type="FunFam" id="2.40.30.10:FF:000016">
    <property type="entry name" value="GTP-binding protein TypA"/>
    <property type="match status" value="1"/>
</dbReference>
<sequence>MEMAIGSHPTCKLTPTKSLLSSSRIIEPSKLNPIYSSSWQKRQFHGRALSIKTKSINSRTPLRNSVKCSVTEATDSTTEIKPQLVRRDGIRNIAIVAHVDHGKTTLVDAMLRQAKVFRDNQFMQERIMDSNDIERERGITILSKNTSIQYNDTKINIIDTPGHSDFGGEVERILNMVEGILLVVDSVEGPMPQTRFVLKKALEFGHAVIVVVNKIDRSSARPDFVVNSTFELFIELNANDEQCDFQVIYASGIKGTAGLSPEKLADDLGPLFETIVRCIPGPQIAKDGVLQMLATSIEYDEHKGRIAIGRLHAGALRRGMDVRICSSENECRFGKVSELFVYEKFNRVPVDTVEAGDICAVCGFDDIQIGETIADRAFGMPLPSIKVEEPTVRMAFSINTSPFVGREGKYVTGRNLRDRLFRELERNLAMKVEDGETSDTLIVSGRGTLHITILIENMRREGYEFMVGPPKVINKKVNDKLLEPYEIAIVEVPEEYMGPVVELLGRRRGQMIDMQGTGAEGQTMMKYKIPTRGLLGLRNSILTVSRGTALLNTIFDEYGPWAGDINTRDLGSLVAFEGGTSTSYALASSQDRGQMFIRPGVDVYKGQIVGIHQRPGDLALNVCKKKAATNVRSNKEVSVVLDTPVEFSLDDCIEYIQEDELVEVTPASIRMCKNPKMLKKFRGN</sequence>
<dbReference type="InterPro" id="IPR000640">
    <property type="entry name" value="EFG_V-like"/>
</dbReference>
<evidence type="ECO:0000313" key="3">
    <source>
        <dbReference type="Proteomes" id="UP000030748"/>
    </source>
</evidence>
<gene>
    <name evidence="2" type="ORF">MIMGU_mgv1a002359mg</name>
</gene>
<dbReference type="Gene3D" id="2.40.50.250">
    <property type="entry name" value="bipa protein"/>
    <property type="match status" value="1"/>
</dbReference>
<dbReference type="InterPro" id="IPR005225">
    <property type="entry name" value="Small_GTP-bd"/>
</dbReference>
<dbReference type="GO" id="GO:0042254">
    <property type="term" value="P:ribosome biogenesis"/>
    <property type="evidence" value="ECO:0007669"/>
    <property type="project" value="UniProtKB-ARBA"/>
</dbReference>
<dbReference type="GO" id="GO:0003924">
    <property type="term" value="F:GTPase activity"/>
    <property type="evidence" value="ECO:0000318"/>
    <property type="project" value="GO_Central"/>
</dbReference>
<dbReference type="PRINTS" id="PR00315">
    <property type="entry name" value="ELONGATNFCT"/>
</dbReference>
<dbReference type="GO" id="GO:0010467">
    <property type="term" value="P:gene expression"/>
    <property type="evidence" value="ECO:0007669"/>
    <property type="project" value="UniProtKB-ARBA"/>
</dbReference>
<dbReference type="GO" id="GO:0009409">
    <property type="term" value="P:response to cold"/>
    <property type="evidence" value="ECO:0007669"/>
    <property type="project" value="UniProtKB-ARBA"/>
</dbReference>
<dbReference type="InterPro" id="IPR027417">
    <property type="entry name" value="P-loop_NTPase"/>
</dbReference>
<dbReference type="InterPro" id="IPR035651">
    <property type="entry name" value="BipA_V"/>
</dbReference>
<accession>A0A022PSJ2</accession>
<dbReference type="AlphaFoldDB" id="A0A022PSJ2"/>
<dbReference type="PROSITE" id="PS00301">
    <property type="entry name" value="G_TR_1"/>
    <property type="match status" value="1"/>
</dbReference>
<dbReference type="InterPro" id="IPR048876">
    <property type="entry name" value="BipA_C"/>
</dbReference>
<name>A0A022PSJ2_ERYGU</name>
<dbReference type="Pfam" id="PF00009">
    <property type="entry name" value="GTP_EFTU"/>
    <property type="match status" value="1"/>
</dbReference>
<dbReference type="SMART" id="SM00838">
    <property type="entry name" value="EFG_C"/>
    <property type="match status" value="1"/>
</dbReference>
<dbReference type="Proteomes" id="UP000030748">
    <property type="component" value="Unassembled WGS sequence"/>
</dbReference>
<dbReference type="PhylomeDB" id="A0A022PSJ2"/>
<dbReference type="Pfam" id="PF00679">
    <property type="entry name" value="EFG_C"/>
    <property type="match status" value="1"/>
</dbReference>
<dbReference type="SUPFAM" id="SSF52540">
    <property type="entry name" value="P-loop containing nucleoside triphosphate hydrolases"/>
    <property type="match status" value="1"/>
</dbReference>
<dbReference type="InterPro" id="IPR042116">
    <property type="entry name" value="TypA/BipA_C"/>
</dbReference>
<keyword evidence="3" id="KW-1185">Reference proteome</keyword>
<dbReference type="InterPro" id="IPR047041">
    <property type="entry name" value="BipA_GTP-bd_dom"/>
</dbReference>
<dbReference type="NCBIfam" id="TIGR01394">
    <property type="entry name" value="TypA_BipA"/>
    <property type="match status" value="1"/>
</dbReference>
<dbReference type="CDD" id="cd01891">
    <property type="entry name" value="TypA_BipA"/>
    <property type="match status" value="1"/>
</dbReference>
<dbReference type="Gene3D" id="3.40.50.300">
    <property type="entry name" value="P-loop containing nucleotide triphosphate hydrolases"/>
    <property type="match status" value="1"/>
</dbReference>
<dbReference type="InterPro" id="IPR006298">
    <property type="entry name" value="BipA"/>
</dbReference>
<reference evidence="2 3" key="1">
    <citation type="journal article" date="2013" name="Proc. Natl. Acad. Sci. U.S.A.">
        <title>Fine-scale variation in meiotic recombination in Mimulus inferred from population shotgun sequencing.</title>
        <authorList>
            <person name="Hellsten U."/>
            <person name="Wright K.M."/>
            <person name="Jenkins J."/>
            <person name="Shu S."/>
            <person name="Yuan Y."/>
            <person name="Wessler S.R."/>
            <person name="Schmutz J."/>
            <person name="Willis J.H."/>
            <person name="Rokhsar D.S."/>
        </authorList>
    </citation>
    <scope>NUCLEOTIDE SEQUENCE [LARGE SCALE GENOMIC DNA]</scope>
    <source>
        <strain evidence="3">cv. DUN x IM62</strain>
    </source>
</reference>
<dbReference type="EMBL" id="KI632325">
    <property type="protein sequence ID" value="EYU18751.1"/>
    <property type="molecule type" value="Genomic_DNA"/>
</dbReference>
<evidence type="ECO:0000259" key="1">
    <source>
        <dbReference type="PROSITE" id="PS51722"/>
    </source>
</evidence>
<dbReference type="Gene3D" id="2.40.30.10">
    <property type="entry name" value="Translation factors"/>
    <property type="match status" value="1"/>
</dbReference>
<dbReference type="InterPro" id="IPR047043">
    <property type="entry name" value="BipA_III"/>
</dbReference>
<dbReference type="FunFam" id="3.30.70.240:FF:000002">
    <property type="entry name" value="GTP-binding protein TypA"/>
    <property type="match status" value="1"/>
</dbReference>
<dbReference type="PROSITE" id="PS51722">
    <property type="entry name" value="G_TR_2"/>
    <property type="match status" value="1"/>
</dbReference>
<dbReference type="OMA" id="MEVYKGQ"/>
<dbReference type="GO" id="GO:0005829">
    <property type="term" value="C:cytosol"/>
    <property type="evidence" value="ECO:0000318"/>
    <property type="project" value="GO_Central"/>
</dbReference>
<dbReference type="Gene3D" id="3.30.70.870">
    <property type="entry name" value="Elongation Factor G (Translational Gtpase), domain 3"/>
    <property type="match status" value="1"/>
</dbReference>
<evidence type="ECO:0000313" key="2">
    <source>
        <dbReference type="EMBL" id="EYU18751.1"/>
    </source>
</evidence>
<organism evidence="2 3">
    <name type="scientific">Erythranthe guttata</name>
    <name type="common">Yellow monkey flower</name>
    <name type="synonym">Mimulus guttatus</name>
    <dbReference type="NCBI Taxonomy" id="4155"/>
    <lineage>
        <taxon>Eukaryota</taxon>
        <taxon>Viridiplantae</taxon>
        <taxon>Streptophyta</taxon>
        <taxon>Embryophyta</taxon>
        <taxon>Tracheophyta</taxon>
        <taxon>Spermatophyta</taxon>
        <taxon>Magnoliopsida</taxon>
        <taxon>eudicotyledons</taxon>
        <taxon>Gunneridae</taxon>
        <taxon>Pentapetalae</taxon>
        <taxon>asterids</taxon>
        <taxon>lamiids</taxon>
        <taxon>Lamiales</taxon>
        <taxon>Phrymaceae</taxon>
        <taxon>Erythranthe</taxon>
    </lineage>
</organism>
<dbReference type="PANTHER" id="PTHR42908">
    <property type="entry name" value="TRANSLATION ELONGATION FACTOR-RELATED"/>
    <property type="match status" value="1"/>
</dbReference>
<dbReference type="Gene3D" id="3.30.70.240">
    <property type="match status" value="1"/>
</dbReference>
<dbReference type="InterPro" id="IPR035647">
    <property type="entry name" value="EFG_III/V"/>
</dbReference>
<dbReference type="CDD" id="cd16263">
    <property type="entry name" value="BipA_III"/>
    <property type="match status" value="1"/>
</dbReference>
<dbReference type="Pfam" id="PF21018">
    <property type="entry name" value="BipA_C"/>
    <property type="match status" value="1"/>
</dbReference>
<proteinExistence type="predicted"/>
<dbReference type="NCBIfam" id="TIGR00231">
    <property type="entry name" value="small_GTP"/>
    <property type="match status" value="1"/>
</dbReference>
<dbReference type="GO" id="GO:0005525">
    <property type="term" value="F:GTP binding"/>
    <property type="evidence" value="ECO:0007669"/>
    <property type="project" value="InterPro"/>
</dbReference>
<dbReference type="CDD" id="cd03691">
    <property type="entry name" value="BipA_TypA_II"/>
    <property type="match status" value="1"/>
</dbReference>
<dbReference type="SUPFAM" id="SSF50447">
    <property type="entry name" value="Translation proteins"/>
    <property type="match status" value="1"/>
</dbReference>
<dbReference type="Pfam" id="PF03144">
    <property type="entry name" value="GTP_EFTU_D2"/>
    <property type="match status" value="1"/>
</dbReference>
<dbReference type="InterPro" id="IPR047042">
    <property type="entry name" value="BipA_II"/>
</dbReference>
<dbReference type="GO" id="GO:1990904">
    <property type="term" value="C:ribonucleoprotein complex"/>
    <property type="evidence" value="ECO:0000318"/>
    <property type="project" value="GO_Central"/>
</dbReference>
<dbReference type="CDD" id="cd03710">
    <property type="entry name" value="BipA_TypA_C"/>
    <property type="match status" value="1"/>
</dbReference>
<dbReference type="KEGG" id="egt:105949327"/>
<dbReference type="STRING" id="4155.A0A022PSJ2"/>
<dbReference type="FunFam" id="3.40.50.300:FF:000055">
    <property type="entry name" value="GTP-binding protein TypA"/>
    <property type="match status" value="1"/>
</dbReference>